<dbReference type="Pfam" id="PF25821">
    <property type="entry name" value="DUF7950"/>
    <property type="match status" value="1"/>
</dbReference>
<dbReference type="Proteomes" id="UP000029981">
    <property type="component" value="Chromosome 4"/>
</dbReference>
<dbReference type="OrthoDB" id="1922150at2759"/>
<feature type="compositionally biased region" description="Polar residues" evidence="1">
    <location>
        <begin position="90"/>
        <end position="102"/>
    </location>
</feature>
<gene>
    <name evidence="3" type="ORF">Csa_4G643080</name>
</gene>
<dbReference type="STRING" id="3659.A0A0A0L0I3"/>
<proteinExistence type="predicted"/>
<evidence type="ECO:0000256" key="1">
    <source>
        <dbReference type="SAM" id="MobiDB-lite"/>
    </source>
</evidence>
<feature type="region of interest" description="Disordered" evidence="1">
    <location>
        <begin position="82"/>
        <end position="152"/>
    </location>
</feature>
<evidence type="ECO:0000259" key="2">
    <source>
        <dbReference type="Pfam" id="PF25821"/>
    </source>
</evidence>
<reference evidence="3 4" key="3">
    <citation type="journal article" date="2010" name="BMC Genomics">
        <title>Transcriptome sequencing and comparative analysis of cucumber flowers with different sex types.</title>
        <authorList>
            <person name="Guo S."/>
            <person name="Zheng Y."/>
            <person name="Joung J.G."/>
            <person name="Liu S."/>
            <person name="Zhang Z."/>
            <person name="Crasta O.R."/>
            <person name="Sobral B.W."/>
            <person name="Xu Y."/>
            <person name="Huang S."/>
            <person name="Fei Z."/>
        </authorList>
    </citation>
    <scope>NUCLEOTIDE SEQUENCE [LARGE SCALE GENOMIC DNA]</scope>
    <source>
        <strain evidence="4">cv. 9930</strain>
    </source>
</reference>
<dbReference type="AlphaFoldDB" id="A0A0A0L0I3"/>
<dbReference type="OMA" id="WENNGQK"/>
<evidence type="ECO:0000313" key="3">
    <source>
        <dbReference type="EMBL" id="KGN55278.1"/>
    </source>
</evidence>
<accession>A0A0A0L0I3</accession>
<sequence length="427" mass="47264">MSFFLPRTPHSSSTCHSLALPLFATPHRFPSILNPSPPIPFHSLFLPSLSPPPSTSAMIKTLPPPFPSTDKTAEIMSRYRPIAPKPESPFPTSDHSLNNIPHSSSSSSSSSFLRNVWPQLQARPTRTRKRSRPPPISPHSLKRTRITPSPNFSLHHHPFSSSLLPHLSLPSINSGFRDSSSNSNLVTLPLLPSVSDETETTTPVSEINFIKSFDEEKGVEFSVDSSVVSEIPQEKDLLQQLQCPVSISNVITPHPVRPVGSSIRVGCINEAQNPVHSNNTPQLPKKPDEVEKEVESEVLPAVISDSNNRVRMANSAYKEMVGQPECLWLDSMVTGDERLKGRRIGGEVMLHLSDAAAVPHSSNGFSCWVRIEWGNSDGKKNSVTAFCDVIKLSCVSRDYLFTWRFHTQTRNNHNNNNNAFNPICINV</sequence>
<dbReference type="eggNOG" id="KOG2048">
    <property type="taxonomic scope" value="Eukaryota"/>
</dbReference>
<reference evidence="3 4" key="1">
    <citation type="journal article" date="2009" name="Nat. Genet.">
        <title>The genome of the cucumber, Cucumis sativus L.</title>
        <authorList>
            <person name="Huang S."/>
            <person name="Li R."/>
            <person name="Zhang Z."/>
            <person name="Li L."/>
            <person name="Gu X."/>
            <person name="Fan W."/>
            <person name="Lucas W.J."/>
            <person name="Wang X."/>
            <person name="Xie B."/>
            <person name="Ni P."/>
            <person name="Ren Y."/>
            <person name="Zhu H."/>
            <person name="Li J."/>
            <person name="Lin K."/>
            <person name="Jin W."/>
            <person name="Fei Z."/>
            <person name="Li G."/>
            <person name="Staub J."/>
            <person name="Kilian A."/>
            <person name="van der Vossen E.A."/>
            <person name="Wu Y."/>
            <person name="Guo J."/>
            <person name="He J."/>
            <person name="Jia Z."/>
            <person name="Ren Y."/>
            <person name="Tian G."/>
            <person name="Lu Y."/>
            <person name="Ruan J."/>
            <person name="Qian W."/>
            <person name="Wang M."/>
            <person name="Huang Q."/>
            <person name="Li B."/>
            <person name="Xuan Z."/>
            <person name="Cao J."/>
            <person name="Asan"/>
            <person name="Wu Z."/>
            <person name="Zhang J."/>
            <person name="Cai Q."/>
            <person name="Bai Y."/>
            <person name="Zhao B."/>
            <person name="Han Y."/>
            <person name="Li Y."/>
            <person name="Li X."/>
            <person name="Wang S."/>
            <person name="Shi Q."/>
            <person name="Liu S."/>
            <person name="Cho W.K."/>
            <person name="Kim J.Y."/>
            <person name="Xu Y."/>
            <person name="Heller-Uszynska K."/>
            <person name="Miao H."/>
            <person name="Cheng Z."/>
            <person name="Zhang S."/>
            <person name="Wu J."/>
            <person name="Yang Y."/>
            <person name="Kang H."/>
            <person name="Li M."/>
            <person name="Liang H."/>
            <person name="Ren X."/>
            <person name="Shi Z."/>
            <person name="Wen M."/>
            <person name="Jian M."/>
            <person name="Yang H."/>
            <person name="Zhang G."/>
            <person name="Yang Z."/>
            <person name="Chen R."/>
            <person name="Liu S."/>
            <person name="Li J."/>
            <person name="Ma L."/>
            <person name="Liu H."/>
            <person name="Zhou Y."/>
            <person name="Zhao J."/>
            <person name="Fang X."/>
            <person name="Li G."/>
            <person name="Fang L."/>
            <person name="Li Y."/>
            <person name="Liu D."/>
            <person name="Zheng H."/>
            <person name="Zhang Y."/>
            <person name="Qin N."/>
            <person name="Li Z."/>
            <person name="Yang G."/>
            <person name="Yang S."/>
            <person name="Bolund L."/>
            <person name="Kristiansen K."/>
            <person name="Zheng H."/>
            <person name="Li S."/>
            <person name="Zhang X."/>
            <person name="Yang H."/>
            <person name="Wang J."/>
            <person name="Sun R."/>
            <person name="Zhang B."/>
            <person name="Jiang S."/>
            <person name="Wang J."/>
            <person name="Du Y."/>
            <person name="Li S."/>
        </authorList>
    </citation>
    <scope>NUCLEOTIDE SEQUENCE [LARGE SCALE GENOMIC DNA]</scope>
    <source>
        <strain evidence="4">cv. 9930</strain>
    </source>
</reference>
<evidence type="ECO:0000313" key="4">
    <source>
        <dbReference type="Proteomes" id="UP000029981"/>
    </source>
</evidence>
<reference evidence="3 4" key="2">
    <citation type="journal article" date="2009" name="PLoS ONE">
        <title>An integrated genetic and cytogenetic map of the cucumber genome.</title>
        <authorList>
            <person name="Ren Y."/>
            <person name="Zhang Z."/>
            <person name="Liu J."/>
            <person name="Staub J.E."/>
            <person name="Han Y."/>
            <person name="Cheng Z."/>
            <person name="Li X."/>
            <person name="Lu J."/>
            <person name="Miao H."/>
            <person name="Kang H."/>
            <person name="Xie B."/>
            <person name="Gu X."/>
            <person name="Wang X."/>
            <person name="Du Y."/>
            <person name="Jin W."/>
            <person name="Huang S."/>
        </authorList>
    </citation>
    <scope>NUCLEOTIDE SEQUENCE [LARGE SCALE GENOMIC DNA]</scope>
    <source>
        <strain evidence="4">cv. 9930</strain>
    </source>
</reference>
<name>A0A0A0L0I3_CUCSA</name>
<keyword evidence="4" id="KW-1185">Reference proteome</keyword>
<dbReference type="PANTHER" id="PTHR33595:SF3">
    <property type="entry name" value="PAS DOMAIN-CONTAINING PROTEIN"/>
    <property type="match status" value="1"/>
</dbReference>
<dbReference type="Gramene" id="KGN55278">
    <property type="protein sequence ID" value="KGN55278"/>
    <property type="gene ID" value="Csa_4G643080"/>
</dbReference>
<dbReference type="EMBL" id="CM002925">
    <property type="protein sequence ID" value="KGN55278.1"/>
    <property type="molecule type" value="Genomic_DNA"/>
</dbReference>
<dbReference type="PANTHER" id="PTHR33595">
    <property type="entry name" value="VON WILLEBRAND FACTOR A DOMAIN PROTEIN"/>
    <property type="match status" value="1"/>
</dbReference>
<organism evidence="3 4">
    <name type="scientific">Cucumis sativus</name>
    <name type="common">Cucumber</name>
    <dbReference type="NCBI Taxonomy" id="3659"/>
    <lineage>
        <taxon>Eukaryota</taxon>
        <taxon>Viridiplantae</taxon>
        <taxon>Streptophyta</taxon>
        <taxon>Embryophyta</taxon>
        <taxon>Tracheophyta</taxon>
        <taxon>Spermatophyta</taxon>
        <taxon>Magnoliopsida</taxon>
        <taxon>eudicotyledons</taxon>
        <taxon>Gunneridae</taxon>
        <taxon>Pentapetalae</taxon>
        <taxon>rosids</taxon>
        <taxon>fabids</taxon>
        <taxon>Cucurbitales</taxon>
        <taxon>Cucurbitaceae</taxon>
        <taxon>Benincaseae</taxon>
        <taxon>Cucumis</taxon>
    </lineage>
</organism>
<feature type="domain" description="DUF7950" evidence="2">
    <location>
        <begin position="283"/>
        <end position="408"/>
    </location>
</feature>
<dbReference type="InterPro" id="IPR057710">
    <property type="entry name" value="DUF7950"/>
</dbReference>
<protein>
    <recommendedName>
        <fullName evidence="2">DUF7950 domain-containing protein</fullName>
    </recommendedName>
</protein>
<reference evidence="3 4" key="4">
    <citation type="journal article" date="2011" name="BMC Genomics">
        <title>RNA-Seq improves annotation of protein-coding genes in the cucumber genome.</title>
        <authorList>
            <person name="Li Z."/>
            <person name="Zhang Z."/>
            <person name="Yan P."/>
            <person name="Huang S."/>
            <person name="Fei Z."/>
            <person name="Lin K."/>
        </authorList>
    </citation>
    <scope>NUCLEOTIDE SEQUENCE [LARGE SCALE GENOMIC DNA]</scope>
    <source>
        <strain evidence="4">cv. 9930</strain>
    </source>
</reference>